<accession>A0A0H2RJB8</accession>
<dbReference type="Proteomes" id="UP000053477">
    <property type="component" value="Unassembled WGS sequence"/>
</dbReference>
<evidence type="ECO:0000313" key="3">
    <source>
        <dbReference type="EMBL" id="KLO11929.1"/>
    </source>
</evidence>
<feature type="domain" description="C2H2-type" evidence="2">
    <location>
        <begin position="204"/>
        <end position="225"/>
    </location>
</feature>
<feature type="domain" description="C2H2-type" evidence="2">
    <location>
        <begin position="130"/>
        <end position="156"/>
    </location>
</feature>
<dbReference type="AlphaFoldDB" id="A0A0H2RJB8"/>
<feature type="compositionally biased region" description="Basic residues" evidence="1">
    <location>
        <begin position="49"/>
        <end position="58"/>
    </location>
</feature>
<evidence type="ECO:0000256" key="1">
    <source>
        <dbReference type="SAM" id="MobiDB-lite"/>
    </source>
</evidence>
<name>A0A0H2RJB8_9AGAM</name>
<dbReference type="SMART" id="SM00355">
    <property type="entry name" value="ZnF_C2H2"/>
    <property type="match status" value="4"/>
</dbReference>
<dbReference type="InterPro" id="IPR013087">
    <property type="entry name" value="Znf_C2H2_type"/>
</dbReference>
<protein>
    <recommendedName>
        <fullName evidence="2">C2H2-type domain-containing protein</fullName>
    </recommendedName>
</protein>
<feature type="domain" description="C2H2-type" evidence="2">
    <location>
        <begin position="229"/>
        <end position="249"/>
    </location>
</feature>
<feature type="compositionally biased region" description="Polar residues" evidence="1">
    <location>
        <begin position="21"/>
        <end position="30"/>
    </location>
</feature>
<evidence type="ECO:0000313" key="4">
    <source>
        <dbReference type="Proteomes" id="UP000053477"/>
    </source>
</evidence>
<organism evidence="3 4">
    <name type="scientific">Schizopora paradoxa</name>
    <dbReference type="NCBI Taxonomy" id="27342"/>
    <lineage>
        <taxon>Eukaryota</taxon>
        <taxon>Fungi</taxon>
        <taxon>Dikarya</taxon>
        <taxon>Basidiomycota</taxon>
        <taxon>Agaricomycotina</taxon>
        <taxon>Agaricomycetes</taxon>
        <taxon>Hymenochaetales</taxon>
        <taxon>Schizoporaceae</taxon>
        <taxon>Schizopora</taxon>
    </lineage>
</organism>
<feature type="region of interest" description="Disordered" evidence="1">
    <location>
        <begin position="1"/>
        <end position="115"/>
    </location>
</feature>
<dbReference type="EMBL" id="KQ085989">
    <property type="protein sequence ID" value="KLO11929.1"/>
    <property type="molecule type" value="Genomic_DNA"/>
</dbReference>
<gene>
    <name evidence="3" type="ORF">SCHPADRAFT_446807</name>
</gene>
<reference evidence="3 4" key="1">
    <citation type="submission" date="2015-04" db="EMBL/GenBank/DDBJ databases">
        <title>Complete genome sequence of Schizopora paradoxa KUC8140, a cosmopolitan wood degrader in East Asia.</title>
        <authorList>
            <consortium name="DOE Joint Genome Institute"/>
            <person name="Min B."/>
            <person name="Park H."/>
            <person name="Jang Y."/>
            <person name="Kim J.-J."/>
            <person name="Kim K.H."/>
            <person name="Pangilinan J."/>
            <person name="Lipzen A."/>
            <person name="Riley R."/>
            <person name="Grigoriev I.V."/>
            <person name="Spatafora J.W."/>
            <person name="Choi I.-G."/>
        </authorList>
    </citation>
    <scope>NUCLEOTIDE SEQUENCE [LARGE SCALE GENOMIC DNA]</scope>
    <source>
        <strain evidence="3 4">KUC8140</strain>
    </source>
</reference>
<feature type="compositionally biased region" description="Polar residues" evidence="1">
    <location>
        <begin position="90"/>
        <end position="99"/>
    </location>
</feature>
<sequence>MPDDAPVPKRRILPLEEQVLVDSQSQSGPSRHTPMQPPAEPPARETRSKGKGKAKAKSKQPANLEPLFITIPRRDPTGDQTLTPFALPVANSSTSSSKPDNARPVRSTKKDENVTASWRTDAQEDDGQMYTCGWEDCDHEMAGDPIAIRRHYETIHWQDGVFLQGTALMIKCGWPECRFSERGMRWDAYPRHVMTSHFEAVELYKCNICHLKEYKRKDALQRHQRDSCLRCERCGFKFDSMEQLGQHLIDRSKGKECEKKNRKRAKME</sequence>
<feature type="domain" description="C2H2-type" evidence="2">
    <location>
        <begin position="170"/>
        <end position="197"/>
    </location>
</feature>
<feature type="compositionally biased region" description="Basic and acidic residues" evidence="1">
    <location>
        <begin position="100"/>
        <end position="113"/>
    </location>
</feature>
<dbReference type="InParanoid" id="A0A0H2RJB8"/>
<keyword evidence="4" id="KW-1185">Reference proteome</keyword>
<proteinExistence type="predicted"/>
<dbReference type="STRING" id="27342.A0A0H2RJB8"/>
<evidence type="ECO:0000259" key="2">
    <source>
        <dbReference type="SMART" id="SM00355"/>
    </source>
</evidence>